<name>A0A7V7KHN1_9GAMM</name>
<evidence type="ECO:0000256" key="1">
    <source>
        <dbReference type="SAM" id="Phobius"/>
    </source>
</evidence>
<feature type="domain" description="DUF4401" evidence="2">
    <location>
        <begin position="28"/>
        <end position="343"/>
    </location>
</feature>
<evidence type="ECO:0000313" key="4">
    <source>
        <dbReference type="Proteomes" id="UP000486760"/>
    </source>
</evidence>
<feature type="transmembrane region" description="Helical" evidence="1">
    <location>
        <begin position="296"/>
        <end position="315"/>
    </location>
</feature>
<proteinExistence type="predicted"/>
<feature type="transmembrane region" description="Helical" evidence="1">
    <location>
        <begin position="260"/>
        <end position="289"/>
    </location>
</feature>
<dbReference type="RefSeq" id="WP_149328530.1">
    <property type="nucleotide sequence ID" value="NZ_VTPY01000004.1"/>
</dbReference>
<feature type="transmembrane region" description="Helical" evidence="1">
    <location>
        <begin position="147"/>
        <end position="176"/>
    </location>
</feature>
<dbReference type="AlphaFoldDB" id="A0A7V7KHN1"/>
<dbReference type="EMBL" id="VTPY01000004">
    <property type="protein sequence ID" value="KAA0011969.1"/>
    <property type="molecule type" value="Genomic_DNA"/>
</dbReference>
<keyword evidence="1" id="KW-1133">Transmembrane helix</keyword>
<keyword evidence="1" id="KW-0472">Membrane</keyword>
<reference evidence="3 4" key="1">
    <citation type="submission" date="2019-08" db="EMBL/GenBank/DDBJ databases">
        <title>Bioinformatics analysis of the strain L3 and L5.</title>
        <authorList>
            <person name="Li X."/>
        </authorList>
    </citation>
    <scope>NUCLEOTIDE SEQUENCE [LARGE SCALE GENOMIC DNA]</scope>
    <source>
        <strain evidence="3 4">L5</strain>
    </source>
</reference>
<gene>
    <name evidence="3" type="ORF">F0A17_11765</name>
</gene>
<dbReference type="Pfam" id="PF14351">
    <property type="entry name" value="DUF4401"/>
    <property type="match status" value="1"/>
</dbReference>
<feature type="transmembrane region" description="Helical" evidence="1">
    <location>
        <begin position="113"/>
        <end position="135"/>
    </location>
</feature>
<keyword evidence="4" id="KW-1185">Reference proteome</keyword>
<evidence type="ECO:0000313" key="3">
    <source>
        <dbReference type="EMBL" id="KAA0011969.1"/>
    </source>
</evidence>
<protein>
    <submittedName>
        <fullName evidence="3">DUF4401 domain-containing protein</fullName>
    </submittedName>
</protein>
<evidence type="ECO:0000259" key="2">
    <source>
        <dbReference type="Pfam" id="PF14351"/>
    </source>
</evidence>
<dbReference type="Proteomes" id="UP000486760">
    <property type="component" value="Unassembled WGS sequence"/>
</dbReference>
<feature type="transmembrane region" description="Helical" evidence="1">
    <location>
        <begin position="89"/>
        <end position="107"/>
    </location>
</feature>
<feature type="transmembrane region" description="Helical" evidence="1">
    <location>
        <begin position="188"/>
        <end position="205"/>
    </location>
</feature>
<accession>A0A7V7KHN1</accession>
<feature type="transmembrane region" description="Helical" evidence="1">
    <location>
        <begin position="226"/>
        <end position="248"/>
    </location>
</feature>
<comment type="caution">
    <text evidence="3">The sequence shown here is derived from an EMBL/GenBank/DDBJ whole genome shotgun (WGS) entry which is preliminary data.</text>
</comment>
<feature type="transmembrane region" description="Helical" evidence="1">
    <location>
        <begin position="37"/>
        <end position="58"/>
    </location>
</feature>
<dbReference type="InterPro" id="IPR025513">
    <property type="entry name" value="DUF4401"/>
</dbReference>
<keyword evidence="1" id="KW-0812">Transmembrane</keyword>
<feature type="transmembrane region" description="Helical" evidence="1">
    <location>
        <begin position="64"/>
        <end position="82"/>
    </location>
</feature>
<organism evidence="3 4">
    <name type="scientific">Billgrantia pellis</name>
    <dbReference type="NCBI Taxonomy" id="2606936"/>
    <lineage>
        <taxon>Bacteria</taxon>
        <taxon>Pseudomonadati</taxon>
        <taxon>Pseudomonadota</taxon>
        <taxon>Gammaproteobacteria</taxon>
        <taxon>Oceanospirillales</taxon>
        <taxon>Halomonadaceae</taxon>
        <taxon>Billgrantia</taxon>
    </lineage>
</organism>
<sequence>MTRSLAERLRQAGIAVAESDAAPGLGTPWFVRALQAFSGWLAAMFLLGFVALGALAVLEDGAMSGGLGLLLIGAACGVLYTTPGDFKEHLALAASLTGQWLVAWALVETLEEASASLWWALLGLQVVLALVMSSLTHRTFSALAASLALYLALTESVAAPDIASGLVLLVLTAIWLNEFRWPRHWRAMQAWGYGMLLGLLGIEAMEHFGQSLLPGRYYPNDLLAWLGPWLGEALGALALLLLLGHVFRRGERQAPGTTQAIAYGGAVVLMLLSMQAHGLSQGAVIVALGFAIGNRLVMGLAALLLLLAIGSYYYWLDATLLTKAQTLFAMGALLLALRWALRRWWRGMTRAGERHGEGEGTQP</sequence>